<dbReference type="PANTHER" id="PTHR35893">
    <property type="entry name" value="INNER MEMBRANE PROTEIN-RELATED"/>
    <property type="match status" value="1"/>
</dbReference>
<evidence type="ECO:0000256" key="1">
    <source>
        <dbReference type="SAM" id="Coils"/>
    </source>
</evidence>
<dbReference type="RefSeq" id="WP_264894364.1">
    <property type="nucleotide sequence ID" value="NZ_CP110257.1"/>
</dbReference>
<dbReference type="InterPro" id="IPR043605">
    <property type="entry name" value="DUF883_C"/>
</dbReference>
<evidence type="ECO:0000256" key="2">
    <source>
        <dbReference type="SAM" id="Phobius"/>
    </source>
</evidence>
<evidence type="ECO:0000259" key="3">
    <source>
        <dbReference type="Pfam" id="PF19029"/>
    </source>
</evidence>
<accession>A0ABY6MWK2</accession>
<protein>
    <submittedName>
        <fullName evidence="4">DUF883 domain-containing protein</fullName>
    </submittedName>
</protein>
<evidence type="ECO:0000313" key="5">
    <source>
        <dbReference type="Proteomes" id="UP001163266"/>
    </source>
</evidence>
<keyword evidence="2" id="KW-0812">Transmembrane</keyword>
<keyword evidence="2" id="KW-0472">Membrane</keyword>
<keyword evidence="1" id="KW-0175">Coiled coil</keyword>
<feature type="domain" description="DUF883" evidence="3">
    <location>
        <begin position="71"/>
        <end position="100"/>
    </location>
</feature>
<reference evidence="4" key="1">
    <citation type="submission" date="2022-10" db="EMBL/GenBank/DDBJ databases">
        <title>Complete genome sequence of Schlegelella aquatica LMG 23380.</title>
        <authorList>
            <person name="Musilova J."/>
            <person name="Kourilova X."/>
            <person name="Bezdicek M."/>
            <person name="Hermankova K."/>
            <person name="Obruca S."/>
            <person name="Sedlar K."/>
        </authorList>
    </citation>
    <scope>NUCLEOTIDE SEQUENCE</scope>
    <source>
        <strain evidence="4">LMG 23380</strain>
    </source>
</reference>
<feature type="coiled-coil region" evidence="1">
    <location>
        <begin position="39"/>
        <end position="73"/>
    </location>
</feature>
<dbReference type="EMBL" id="CP110257">
    <property type="protein sequence ID" value="UZD56386.1"/>
    <property type="molecule type" value="Genomic_DNA"/>
</dbReference>
<dbReference type="InterPro" id="IPR010279">
    <property type="entry name" value="YqjD/ElaB"/>
</dbReference>
<feature type="transmembrane region" description="Helical" evidence="2">
    <location>
        <begin position="80"/>
        <end position="98"/>
    </location>
</feature>
<gene>
    <name evidence="4" type="ORF">OMP39_07435</name>
</gene>
<evidence type="ECO:0000313" key="4">
    <source>
        <dbReference type="EMBL" id="UZD56386.1"/>
    </source>
</evidence>
<dbReference type="Proteomes" id="UP001163266">
    <property type="component" value="Chromosome"/>
</dbReference>
<proteinExistence type="predicted"/>
<organism evidence="4 5">
    <name type="scientific">Caldimonas aquatica</name>
    <dbReference type="NCBI Taxonomy" id="376175"/>
    <lineage>
        <taxon>Bacteria</taxon>
        <taxon>Pseudomonadati</taxon>
        <taxon>Pseudomonadota</taxon>
        <taxon>Betaproteobacteria</taxon>
        <taxon>Burkholderiales</taxon>
        <taxon>Sphaerotilaceae</taxon>
        <taxon>Caldimonas</taxon>
    </lineage>
</organism>
<name>A0ABY6MWK2_9BURK</name>
<sequence length="100" mass="10964">MALFHAAPKDKLVADLKKVMADVDELMRSVGSQAGGELQEHLGARLKDVRRQVEELEQDVVEQARAAARVTNEYVREHPWTSVGVAACVGMVIGALLARR</sequence>
<keyword evidence="5" id="KW-1185">Reference proteome</keyword>
<dbReference type="PANTHER" id="PTHR35893:SF3">
    <property type="entry name" value="INNER MEMBRANE PROTEIN"/>
    <property type="match status" value="1"/>
</dbReference>
<dbReference type="Pfam" id="PF19029">
    <property type="entry name" value="DUF883_C"/>
    <property type="match status" value="1"/>
</dbReference>
<keyword evidence="2" id="KW-1133">Transmembrane helix</keyword>